<feature type="region of interest" description="Disordered" evidence="8">
    <location>
        <begin position="1"/>
        <end position="33"/>
    </location>
</feature>
<dbReference type="GO" id="GO:0005856">
    <property type="term" value="C:cytoskeleton"/>
    <property type="evidence" value="ECO:0007669"/>
    <property type="project" value="UniProtKB-SubCell"/>
</dbReference>
<dbReference type="AlphaFoldDB" id="A0A8U8C3G1"/>
<comment type="subcellular location">
    <subcellularLocation>
        <location evidence="1">Cell projection</location>
        <location evidence="1">Cilium</location>
    </subcellularLocation>
    <subcellularLocation>
        <location evidence="2">Cytoplasm</location>
        <location evidence="2">Cytoskeleton</location>
    </subcellularLocation>
</comment>
<keyword evidence="6" id="KW-0206">Cytoskeleton</keyword>
<evidence type="ECO:0000256" key="5">
    <source>
        <dbReference type="ARBA" id="ARBA00022803"/>
    </source>
</evidence>
<dbReference type="Ensembl" id="ENSCPVT00000027447.1">
    <property type="protein sequence ID" value="ENSCPVP00000025594.1"/>
    <property type="gene ID" value="ENSCPVG00000017765.1"/>
</dbReference>
<dbReference type="InterPro" id="IPR011990">
    <property type="entry name" value="TPR-like_helical_dom_sf"/>
</dbReference>
<protein>
    <submittedName>
        <fullName evidence="9">Uncharacterized protein</fullName>
    </submittedName>
</protein>
<organism evidence="9 10">
    <name type="scientific">Geospiza parvula</name>
    <name type="common">Small tree-finch</name>
    <name type="synonym">Camarhynchus parvulus</name>
    <dbReference type="NCBI Taxonomy" id="87175"/>
    <lineage>
        <taxon>Eukaryota</taxon>
        <taxon>Metazoa</taxon>
        <taxon>Chordata</taxon>
        <taxon>Craniata</taxon>
        <taxon>Vertebrata</taxon>
        <taxon>Euteleostomi</taxon>
        <taxon>Archelosauria</taxon>
        <taxon>Archosauria</taxon>
        <taxon>Dinosauria</taxon>
        <taxon>Saurischia</taxon>
        <taxon>Theropoda</taxon>
        <taxon>Coelurosauria</taxon>
        <taxon>Aves</taxon>
        <taxon>Neognathae</taxon>
        <taxon>Neoaves</taxon>
        <taxon>Telluraves</taxon>
        <taxon>Australaves</taxon>
        <taxon>Passeriformes</taxon>
        <taxon>Thraupidae</taxon>
        <taxon>Camarhynchus</taxon>
    </lineage>
</organism>
<evidence type="ECO:0000256" key="3">
    <source>
        <dbReference type="ARBA" id="ARBA00022490"/>
    </source>
</evidence>
<dbReference type="PANTHER" id="PTHR23040:SF1">
    <property type="entry name" value="OUTER DYNEIN ARM-DOCKING COMPLEX SUBUNIT 4"/>
    <property type="match status" value="1"/>
</dbReference>
<dbReference type="GO" id="GO:0005737">
    <property type="term" value="C:cytoplasm"/>
    <property type="evidence" value="ECO:0007669"/>
    <property type="project" value="TreeGrafter"/>
</dbReference>
<dbReference type="Proteomes" id="UP000694382">
    <property type="component" value="Chromosome 27"/>
</dbReference>
<keyword evidence="4" id="KW-0677">Repeat</keyword>
<evidence type="ECO:0000256" key="2">
    <source>
        <dbReference type="ARBA" id="ARBA00004245"/>
    </source>
</evidence>
<dbReference type="PANTHER" id="PTHR23040">
    <property type="match status" value="1"/>
</dbReference>
<dbReference type="Gene3D" id="1.25.40.10">
    <property type="entry name" value="Tetratricopeptide repeat domain"/>
    <property type="match status" value="1"/>
</dbReference>
<dbReference type="GO" id="GO:0005929">
    <property type="term" value="C:cilium"/>
    <property type="evidence" value="ECO:0007669"/>
    <property type="project" value="UniProtKB-SubCell"/>
</dbReference>
<keyword evidence="10" id="KW-1185">Reference proteome</keyword>
<dbReference type="InterPro" id="IPR040111">
    <property type="entry name" value="ODAD4"/>
</dbReference>
<evidence type="ECO:0000256" key="4">
    <source>
        <dbReference type="ARBA" id="ARBA00022737"/>
    </source>
</evidence>
<reference evidence="9" key="2">
    <citation type="submission" date="2025-08" db="UniProtKB">
        <authorList>
            <consortium name="Ensembl"/>
        </authorList>
    </citation>
    <scope>IDENTIFICATION</scope>
</reference>
<keyword evidence="5" id="KW-0802">TPR repeat</keyword>
<evidence type="ECO:0000256" key="8">
    <source>
        <dbReference type="SAM" id="MobiDB-lite"/>
    </source>
</evidence>
<sequence length="147" mass="15765">MGTEPGRVRGTASERRDRSGAARDTGTARGHRAGAFVTSGAGQLTGSGCYRVTVAWQRCRGAAMADDDLLPVVSFGNLMSEGITLSRRGQHDKALGCFNDALKLRAGDKHCLITRSKCFLKLGHTENSLKDAEASLQIDNTFYEVTS</sequence>
<reference evidence="9" key="3">
    <citation type="submission" date="2025-09" db="UniProtKB">
        <authorList>
            <consortium name="Ensembl"/>
        </authorList>
    </citation>
    <scope>IDENTIFICATION</scope>
</reference>
<keyword evidence="3" id="KW-0963">Cytoplasm</keyword>
<name>A0A8U8C3G1_GEOPR</name>
<feature type="compositionally biased region" description="Basic and acidic residues" evidence="8">
    <location>
        <begin position="12"/>
        <end position="21"/>
    </location>
</feature>
<evidence type="ECO:0000313" key="9">
    <source>
        <dbReference type="Ensembl" id="ENSCPVP00000025594.1"/>
    </source>
</evidence>
<dbReference type="SUPFAM" id="SSF48452">
    <property type="entry name" value="TPR-like"/>
    <property type="match status" value="1"/>
</dbReference>
<keyword evidence="7" id="KW-0966">Cell projection</keyword>
<evidence type="ECO:0000256" key="6">
    <source>
        <dbReference type="ARBA" id="ARBA00023212"/>
    </source>
</evidence>
<evidence type="ECO:0000256" key="1">
    <source>
        <dbReference type="ARBA" id="ARBA00004138"/>
    </source>
</evidence>
<accession>A0A8U8C3G1</accession>
<proteinExistence type="predicted"/>
<evidence type="ECO:0000313" key="10">
    <source>
        <dbReference type="Proteomes" id="UP000694382"/>
    </source>
</evidence>
<evidence type="ECO:0000256" key="7">
    <source>
        <dbReference type="ARBA" id="ARBA00023273"/>
    </source>
</evidence>
<reference evidence="9" key="1">
    <citation type="submission" date="2020-02" db="EMBL/GenBank/DDBJ databases">
        <authorList>
            <person name="Enbody D E."/>
            <person name="Pettersson E M."/>
        </authorList>
    </citation>
    <scope>NUCLEOTIDE SEQUENCE [LARGE SCALE GENOMIC DNA]</scope>
</reference>